<dbReference type="Pfam" id="PF00227">
    <property type="entry name" value="Proteasome"/>
    <property type="match status" value="1"/>
</dbReference>
<dbReference type="RefSeq" id="XP_014155085.1">
    <property type="nucleotide sequence ID" value="XM_014299610.1"/>
</dbReference>
<dbReference type="InterPro" id="IPR050115">
    <property type="entry name" value="Proteasome_alpha"/>
</dbReference>
<evidence type="ECO:0000256" key="1">
    <source>
        <dbReference type="ARBA" id="ARBA00022942"/>
    </source>
</evidence>
<dbReference type="SUPFAM" id="SSF56235">
    <property type="entry name" value="N-terminal nucleophile aminohydrolases (Ntn hydrolases)"/>
    <property type="match status" value="1"/>
</dbReference>
<dbReference type="EMBL" id="KQ242059">
    <property type="protein sequence ID" value="KNC81183.1"/>
    <property type="molecule type" value="Genomic_DNA"/>
</dbReference>
<dbReference type="InterPro" id="IPR023332">
    <property type="entry name" value="Proteasome_alpha-type"/>
</dbReference>
<gene>
    <name evidence="4" type="ORF">SARC_06466</name>
</gene>
<keyword evidence="5" id="KW-1185">Reference proteome</keyword>
<dbReference type="eggNOG" id="KOG0184">
    <property type="taxonomic scope" value="Eukaryota"/>
</dbReference>
<evidence type="ECO:0000256" key="3">
    <source>
        <dbReference type="SAM" id="MobiDB-lite"/>
    </source>
</evidence>
<dbReference type="Proteomes" id="UP000054560">
    <property type="component" value="Unassembled WGS sequence"/>
</dbReference>
<protein>
    <submittedName>
        <fullName evidence="4">Proteasome subunit alpha type-3</fullName>
    </submittedName>
</protein>
<dbReference type="GO" id="GO:0019773">
    <property type="term" value="C:proteasome core complex, alpha-subunit complex"/>
    <property type="evidence" value="ECO:0007669"/>
    <property type="project" value="UniProtKB-UniRule"/>
</dbReference>
<evidence type="ECO:0000313" key="4">
    <source>
        <dbReference type="EMBL" id="KNC81183.1"/>
    </source>
</evidence>
<dbReference type="InterPro" id="IPR029055">
    <property type="entry name" value="Ntn_hydrolases_N"/>
</dbReference>
<evidence type="ECO:0000256" key="2">
    <source>
        <dbReference type="PROSITE-ProRule" id="PRU00808"/>
    </source>
</evidence>
<proteinExistence type="inferred from homology"/>
<dbReference type="GeneID" id="25906970"/>
<dbReference type="Gene3D" id="3.60.20.10">
    <property type="entry name" value="Glutamine Phosphoribosylpyrophosphate, subunit 1, domain 1"/>
    <property type="match status" value="1"/>
</dbReference>
<dbReference type="PANTHER" id="PTHR11599">
    <property type="entry name" value="PROTEASOME SUBUNIT ALPHA/BETA"/>
    <property type="match status" value="1"/>
</dbReference>
<reference evidence="4 5" key="1">
    <citation type="submission" date="2011-02" db="EMBL/GenBank/DDBJ databases">
        <title>The Genome Sequence of Sphaeroforma arctica JP610.</title>
        <authorList>
            <consortium name="The Broad Institute Genome Sequencing Platform"/>
            <person name="Russ C."/>
            <person name="Cuomo C."/>
            <person name="Young S.K."/>
            <person name="Zeng Q."/>
            <person name="Gargeya S."/>
            <person name="Alvarado L."/>
            <person name="Berlin A."/>
            <person name="Chapman S.B."/>
            <person name="Chen Z."/>
            <person name="Freedman E."/>
            <person name="Gellesch M."/>
            <person name="Goldberg J."/>
            <person name="Griggs A."/>
            <person name="Gujja S."/>
            <person name="Heilman E."/>
            <person name="Heiman D."/>
            <person name="Howarth C."/>
            <person name="Mehta T."/>
            <person name="Neiman D."/>
            <person name="Pearson M."/>
            <person name="Roberts A."/>
            <person name="Saif S."/>
            <person name="Shea T."/>
            <person name="Shenoy N."/>
            <person name="Sisk P."/>
            <person name="Stolte C."/>
            <person name="Sykes S."/>
            <person name="White J."/>
            <person name="Yandava C."/>
            <person name="Burger G."/>
            <person name="Gray M.W."/>
            <person name="Holland P.W.H."/>
            <person name="King N."/>
            <person name="Lang F.B.F."/>
            <person name="Roger A.J."/>
            <person name="Ruiz-Trillo I."/>
            <person name="Haas B."/>
            <person name="Nusbaum C."/>
            <person name="Birren B."/>
        </authorList>
    </citation>
    <scope>NUCLEOTIDE SEQUENCE [LARGE SCALE GENOMIC DNA]</scope>
    <source>
        <strain evidence="4 5">JP610</strain>
    </source>
</reference>
<sequence>MSKLYEKSSNPRNFTVDKHIAIIFSGLSADARQLVNRAREEAANYRTTYGSTIPLKILAERIANYAQVFTLYSHVRPFGASIIIGTFTDDKPEMYVVDPSGVSVGYFGCAVGKGRQAANTEVEKLKLGELTMKEAVHAIAKIIHTIHDDVKDKEFILEMSWVGKETQGRHRPVPDEIIQEASEAAKKALEDDSDDDMEE</sequence>
<dbReference type="OrthoDB" id="431557at2759"/>
<name>A0A0L0FZ00_9EUKA</name>
<feature type="region of interest" description="Disordered" evidence="3">
    <location>
        <begin position="180"/>
        <end position="199"/>
    </location>
</feature>
<dbReference type="STRING" id="667725.A0A0L0FZ00"/>
<dbReference type="PROSITE" id="PS51475">
    <property type="entry name" value="PROTEASOME_ALPHA_2"/>
    <property type="match status" value="1"/>
</dbReference>
<dbReference type="GO" id="GO:0051603">
    <property type="term" value="P:proteolysis involved in protein catabolic process"/>
    <property type="evidence" value="ECO:0007669"/>
    <property type="project" value="InterPro"/>
</dbReference>
<organism evidence="4 5">
    <name type="scientific">Sphaeroforma arctica JP610</name>
    <dbReference type="NCBI Taxonomy" id="667725"/>
    <lineage>
        <taxon>Eukaryota</taxon>
        <taxon>Ichthyosporea</taxon>
        <taxon>Ichthyophonida</taxon>
        <taxon>Sphaeroforma</taxon>
    </lineage>
</organism>
<comment type="similarity">
    <text evidence="2">Belongs to the peptidase T1A family.</text>
</comment>
<accession>A0A0L0FZ00</accession>
<keyword evidence="1 2" id="KW-0647">Proteasome</keyword>
<dbReference type="InterPro" id="IPR001353">
    <property type="entry name" value="Proteasome_sua/b"/>
</dbReference>
<evidence type="ECO:0000313" key="5">
    <source>
        <dbReference type="Proteomes" id="UP000054560"/>
    </source>
</evidence>
<dbReference type="AlphaFoldDB" id="A0A0L0FZ00"/>